<gene>
    <name evidence="2" type="ORF">UFOVP1387_10</name>
</gene>
<name>A0A6J5S5J7_9CAUD</name>
<organism evidence="2">
    <name type="scientific">uncultured Caudovirales phage</name>
    <dbReference type="NCBI Taxonomy" id="2100421"/>
    <lineage>
        <taxon>Viruses</taxon>
        <taxon>Duplodnaviria</taxon>
        <taxon>Heunggongvirae</taxon>
        <taxon>Uroviricota</taxon>
        <taxon>Caudoviricetes</taxon>
        <taxon>Peduoviridae</taxon>
        <taxon>Maltschvirus</taxon>
        <taxon>Maltschvirus maltsch</taxon>
    </lineage>
</organism>
<dbReference type="InterPro" id="IPR007803">
    <property type="entry name" value="Asp/Arg/Pro-Hydrxlase"/>
</dbReference>
<dbReference type="SUPFAM" id="SSF51197">
    <property type="entry name" value="Clavaminate synthase-like"/>
    <property type="match status" value="1"/>
</dbReference>
<proteinExistence type="predicted"/>
<protein>
    <submittedName>
        <fullName evidence="2">Aspartyl/asparaginy/proline hydroxylase</fullName>
    </submittedName>
</protein>
<evidence type="ECO:0000259" key="1">
    <source>
        <dbReference type="Pfam" id="PF05118"/>
    </source>
</evidence>
<dbReference type="EMBL" id="LR797337">
    <property type="protein sequence ID" value="CAB4203760.1"/>
    <property type="molecule type" value="Genomic_DNA"/>
</dbReference>
<feature type="domain" description="Aspartyl/asparaginy/proline hydroxylase" evidence="1">
    <location>
        <begin position="194"/>
        <end position="369"/>
    </location>
</feature>
<dbReference type="Gene3D" id="2.60.120.330">
    <property type="entry name" value="B-lactam Antibiotic, Isopenicillin N Synthase, Chain"/>
    <property type="match status" value="1"/>
</dbReference>
<reference evidence="2" key="1">
    <citation type="submission" date="2020-05" db="EMBL/GenBank/DDBJ databases">
        <authorList>
            <person name="Chiriac C."/>
            <person name="Salcher M."/>
            <person name="Ghai R."/>
            <person name="Kavagutti S V."/>
        </authorList>
    </citation>
    <scope>NUCLEOTIDE SEQUENCE</scope>
</reference>
<dbReference type="InterPro" id="IPR027443">
    <property type="entry name" value="IPNS-like_sf"/>
</dbReference>
<dbReference type="Pfam" id="PF05118">
    <property type="entry name" value="Asp_Arg_Hydrox"/>
    <property type="match status" value="1"/>
</dbReference>
<accession>A0A6J5S5J7</accession>
<sequence>MSLTAAWQHGYDLQYLKSIGALFDRQRSETLGRHETPNEAVIATALHERRCLVIGEIPAAVCTYRILSRDVERIDFTGRRVATARAGDCIIDHIATADPITTQILDRLCSVAGNRSIWLRPLSHQTDIIDAAHTLGFTHVMTQIAASSDIRQLMVRTHRLDDRRPSSDIDAADLATLTQIGEIDIADLTAMCIEVSQMSNWADHYSQYNLRKSWSAISLQGYSTDPTDIIKPSDMSQSWKKANEMRLIDTITETTAAQHTPHIMRVVRSLGWRTERIRLMRLRATDGGLSRHADIVDRDAGTADGHIARLHIPLQTSPACTFLGWQADGTQIEHHLTTGSLWYLDIRKPHAVTNVGSTIDRIHLVIDIRSDERLRAALR</sequence>
<evidence type="ECO:0000313" key="2">
    <source>
        <dbReference type="EMBL" id="CAB4203760.1"/>
    </source>
</evidence>